<dbReference type="Proteomes" id="UP000002383">
    <property type="component" value="Chromosome"/>
</dbReference>
<name>B8GPM3_THISH</name>
<dbReference type="OrthoDB" id="9809155at2"/>
<reference evidence="1 2" key="1">
    <citation type="journal article" date="2011" name="Stand. Genomic Sci.">
        <title>Complete genome sequence of 'Thioalkalivibrio sulfidophilus' HL-EbGr7.</title>
        <authorList>
            <person name="Muyzer G."/>
            <person name="Sorokin D.Y."/>
            <person name="Mavromatis K."/>
            <person name="Lapidus A."/>
            <person name="Clum A."/>
            <person name="Ivanova N."/>
            <person name="Pati A."/>
            <person name="d'Haeseleer P."/>
            <person name="Woyke T."/>
            <person name="Kyrpides N.C."/>
        </authorList>
    </citation>
    <scope>NUCLEOTIDE SEQUENCE [LARGE SCALE GENOMIC DNA]</scope>
    <source>
        <strain evidence="1 2">HL-EbGR7</strain>
    </source>
</reference>
<evidence type="ECO:0000313" key="2">
    <source>
        <dbReference type="Proteomes" id="UP000002383"/>
    </source>
</evidence>
<organism evidence="1 2">
    <name type="scientific">Thioalkalivibrio sulfidiphilus (strain HL-EbGR7)</name>
    <dbReference type="NCBI Taxonomy" id="396588"/>
    <lineage>
        <taxon>Bacteria</taxon>
        <taxon>Pseudomonadati</taxon>
        <taxon>Pseudomonadota</taxon>
        <taxon>Gammaproteobacteria</taxon>
        <taxon>Chromatiales</taxon>
        <taxon>Ectothiorhodospiraceae</taxon>
        <taxon>Thioalkalivibrio</taxon>
    </lineage>
</organism>
<keyword evidence="2" id="KW-1185">Reference proteome</keyword>
<proteinExistence type="predicted"/>
<dbReference type="EMBL" id="CP001339">
    <property type="protein sequence ID" value="ACL72190.1"/>
    <property type="molecule type" value="Genomic_DNA"/>
</dbReference>
<dbReference type="AlphaFoldDB" id="B8GPM3"/>
<dbReference type="STRING" id="396588.Tgr7_1104"/>
<evidence type="ECO:0000313" key="1">
    <source>
        <dbReference type="EMBL" id="ACL72190.1"/>
    </source>
</evidence>
<sequence length="96" mass="11366">MTFRFHPEAEHELREAISYYEDIEPGLGYDLSVEVYYAIQRAVAHPQAWPVLDSDIRRVLVRRFPYGVLYSEEQDALLVLAVMNLHREPGYWKGRR</sequence>
<accession>B8GPM3</accession>
<protein>
    <recommendedName>
        <fullName evidence="3">Plasmid stabilization system</fullName>
    </recommendedName>
</protein>
<dbReference type="eggNOG" id="COG3668">
    <property type="taxonomic scope" value="Bacteria"/>
</dbReference>
<dbReference type="KEGG" id="tgr:Tgr7_1104"/>
<dbReference type="InterPro" id="IPR035093">
    <property type="entry name" value="RelE/ParE_toxin_dom_sf"/>
</dbReference>
<dbReference type="Gene3D" id="3.30.2310.20">
    <property type="entry name" value="RelE-like"/>
    <property type="match status" value="1"/>
</dbReference>
<evidence type="ECO:0008006" key="3">
    <source>
        <dbReference type="Google" id="ProtNLM"/>
    </source>
</evidence>
<dbReference type="HOGENOM" id="CLU_147162_7_0_6"/>
<gene>
    <name evidence="1" type="ordered locus">Tgr7_1104</name>
</gene>